<dbReference type="InterPro" id="IPR029787">
    <property type="entry name" value="Nucleotide_cyclase"/>
</dbReference>
<dbReference type="FunFam" id="3.30.70.270:FF:000001">
    <property type="entry name" value="Diguanylate cyclase domain protein"/>
    <property type="match status" value="1"/>
</dbReference>
<dbReference type="RefSeq" id="WP_090841141.1">
    <property type="nucleotide sequence ID" value="NZ_FNIL01000002.1"/>
</dbReference>
<dbReference type="OrthoDB" id="9759607at2"/>
<dbReference type="SUPFAM" id="SSF55781">
    <property type="entry name" value="GAF domain-like"/>
    <property type="match status" value="2"/>
</dbReference>
<dbReference type="Gene3D" id="3.30.450.40">
    <property type="match status" value="2"/>
</dbReference>
<feature type="domain" description="GGDEF" evidence="1">
    <location>
        <begin position="564"/>
        <end position="693"/>
    </location>
</feature>
<dbReference type="InterPro" id="IPR000160">
    <property type="entry name" value="GGDEF_dom"/>
</dbReference>
<name>A0A1H0C9Z7_9BACI</name>
<accession>A0A1H0C9Z7</accession>
<dbReference type="SUPFAM" id="SSF55073">
    <property type="entry name" value="Nucleotide cyclase"/>
    <property type="match status" value="1"/>
</dbReference>
<dbReference type="GO" id="GO:1902201">
    <property type="term" value="P:negative regulation of bacterial-type flagellum-dependent cell motility"/>
    <property type="evidence" value="ECO:0007669"/>
    <property type="project" value="TreeGrafter"/>
</dbReference>
<dbReference type="PROSITE" id="PS50887">
    <property type="entry name" value="GGDEF"/>
    <property type="match status" value="1"/>
</dbReference>
<dbReference type="Gene3D" id="3.30.70.270">
    <property type="match status" value="1"/>
</dbReference>
<reference evidence="3" key="1">
    <citation type="submission" date="2016-10" db="EMBL/GenBank/DDBJ databases">
        <authorList>
            <person name="Varghese N."/>
            <person name="Submissions S."/>
        </authorList>
    </citation>
    <scope>NUCLEOTIDE SEQUENCE [LARGE SCALE GENOMIC DNA]</scope>
    <source>
        <strain evidence="3">CGMCC 1.10369</strain>
    </source>
</reference>
<dbReference type="InterPro" id="IPR043128">
    <property type="entry name" value="Rev_trsase/Diguanyl_cyclase"/>
</dbReference>
<dbReference type="InterPro" id="IPR029016">
    <property type="entry name" value="GAF-like_dom_sf"/>
</dbReference>
<dbReference type="InterPro" id="IPR050469">
    <property type="entry name" value="Diguanylate_Cyclase"/>
</dbReference>
<dbReference type="GO" id="GO:0052621">
    <property type="term" value="F:diguanylate cyclase activity"/>
    <property type="evidence" value="ECO:0007669"/>
    <property type="project" value="TreeGrafter"/>
</dbReference>
<gene>
    <name evidence="2" type="ORF">SAMN04488053_10219</name>
</gene>
<dbReference type="EMBL" id="FNIL01000002">
    <property type="protein sequence ID" value="SDN54705.1"/>
    <property type="molecule type" value="Genomic_DNA"/>
</dbReference>
<evidence type="ECO:0000313" key="3">
    <source>
        <dbReference type="Proteomes" id="UP000198778"/>
    </source>
</evidence>
<keyword evidence="3" id="KW-1185">Reference proteome</keyword>
<sequence length="693" mass="79234">MKNVAGQRLSESLNIAVKFTMEHSLQWKIEAYTDDKTRTAIFDTLIESSSVLEEKHVKCKEGHLIIYVTEETRSQVTALEIELQQEKYKESPYVIRLLEGWKNLQNFSSFTESICSCIEKDLFITCGFYIKNKCTDNYQLNRPEKSSIQELNISPAHALYLTHLFSSEEYEMLVQYSQKLFNKLLIPLAENEEVTGFFVLEINKGEKPLYWMDVIKTLTPILIKLDQDTIMKNEIIRSRLLLNVNKKLHSYMNTSDIFYEVQKAVKDAYPKFKVKLLLVNDWMEKKGLAAEHLDIQSNPDSPAVKAYLNAEFLSVNVNGEKKLFIPINGKQGVYGVGEITLPSDNLMLQHHDEVFLAMLADTAGIAIENADLYRQSRQYVEDLQVINSTSRKLNTNRSTKEVIKLMEQELKSASDADEAGVILIDKRWRSSCEMDDSSAEWQDSPVSTYLPSLIESVCDKREDLFIGRWEETEDGAPYQSIMGIPMFHGKDIIGAALIFGAAPYSFSFDTFKLSQSLVQHSALALVNAVLHEELKSLIITDYLTKLFTREHMDEQVNFSIKTDEEGSFFLFDIDHFKLVNDQYGHQTGDEVLIQTAQIIKEEALKHEGMGVRWGGEELALYVPLMDEEKAAETAETVRSRVEKETSPKVTISCGISHWRAQEERPSLTQLFAKADEAMYRAKSEGRNKVVLER</sequence>
<dbReference type="GO" id="GO:0005886">
    <property type="term" value="C:plasma membrane"/>
    <property type="evidence" value="ECO:0007669"/>
    <property type="project" value="TreeGrafter"/>
</dbReference>
<dbReference type="Pfam" id="PF00990">
    <property type="entry name" value="GGDEF"/>
    <property type="match status" value="1"/>
</dbReference>
<dbReference type="PANTHER" id="PTHR45138">
    <property type="entry name" value="REGULATORY COMPONENTS OF SENSORY TRANSDUCTION SYSTEM"/>
    <property type="match status" value="1"/>
</dbReference>
<dbReference type="AlphaFoldDB" id="A0A1H0C9Z7"/>
<evidence type="ECO:0000313" key="2">
    <source>
        <dbReference type="EMBL" id="SDN54705.1"/>
    </source>
</evidence>
<dbReference type="PANTHER" id="PTHR45138:SF9">
    <property type="entry name" value="DIGUANYLATE CYCLASE DGCM-RELATED"/>
    <property type="match status" value="1"/>
</dbReference>
<dbReference type="STRING" id="745820.SAMN04488053_10219"/>
<dbReference type="Proteomes" id="UP000198778">
    <property type="component" value="Unassembled WGS sequence"/>
</dbReference>
<protein>
    <submittedName>
        <fullName evidence="2">Diguanylate cyclase (GGDEF) domain-containing protein</fullName>
    </submittedName>
</protein>
<dbReference type="GO" id="GO:0043709">
    <property type="term" value="P:cell adhesion involved in single-species biofilm formation"/>
    <property type="evidence" value="ECO:0007669"/>
    <property type="project" value="TreeGrafter"/>
</dbReference>
<dbReference type="CDD" id="cd01949">
    <property type="entry name" value="GGDEF"/>
    <property type="match status" value="1"/>
</dbReference>
<evidence type="ECO:0000259" key="1">
    <source>
        <dbReference type="PROSITE" id="PS50887"/>
    </source>
</evidence>
<dbReference type="NCBIfam" id="TIGR00254">
    <property type="entry name" value="GGDEF"/>
    <property type="match status" value="1"/>
</dbReference>
<organism evidence="2 3">
    <name type="scientific">Alkalicoccus daliensis</name>
    <dbReference type="NCBI Taxonomy" id="745820"/>
    <lineage>
        <taxon>Bacteria</taxon>
        <taxon>Bacillati</taxon>
        <taxon>Bacillota</taxon>
        <taxon>Bacilli</taxon>
        <taxon>Bacillales</taxon>
        <taxon>Bacillaceae</taxon>
        <taxon>Alkalicoccus</taxon>
    </lineage>
</organism>
<dbReference type="SMART" id="SM00267">
    <property type="entry name" value="GGDEF"/>
    <property type="match status" value="1"/>
</dbReference>
<proteinExistence type="predicted"/>